<dbReference type="Proteomes" id="UP001219525">
    <property type="component" value="Unassembled WGS sequence"/>
</dbReference>
<accession>A0AAD6V195</accession>
<evidence type="ECO:0000313" key="2">
    <source>
        <dbReference type="Proteomes" id="UP001219525"/>
    </source>
</evidence>
<dbReference type="AlphaFoldDB" id="A0AAD6V195"/>
<gene>
    <name evidence="1" type="ORF">GGX14DRAFT_466847</name>
</gene>
<feature type="non-terminal residue" evidence="1">
    <location>
        <position position="53"/>
    </location>
</feature>
<reference evidence="1" key="1">
    <citation type="submission" date="2023-03" db="EMBL/GenBank/DDBJ databases">
        <title>Massive genome expansion in bonnet fungi (Mycena s.s.) driven by repeated elements and novel gene families across ecological guilds.</title>
        <authorList>
            <consortium name="Lawrence Berkeley National Laboratory"/>
            <person name="Harder C.B."/>
            <person name="Miyauchi S."/>
            <person name="Viragh M."/>
            <person name="Kuo A."/>
            <person name="Thoen E."/>
            <person name="Andreopoulos B."/>
            <person name="Lu D."/>
            <person name="Skrede I."/>
            <person name="Drula E."/>
            <person name="Henrissat B."/>
            <person name="Morin E."/>
            <person name="Kohler A."/>
            <person name="Barry K."/>
            <person name="LaButti K."/>
            <person name="Morin E."/>
            <person name="Salamov A."/>
            <person name="Lipzen A."/>
            <person name="Mereny Z."/>
            <person name="Hegedus B."/>
            <person name="Baldrian P."/>
            <person name="Stursova M."/>
            <person name="Weitz H."/>
            <person name="Taylor A."/>
            <person name="Grigoriev I.V."/>
            <person name="Nagy L.G."/>
            <person name="Martin F."/>
            <person name="Kauserud H."/>
        </authorList>
    </citation>
    <scope>NUCLEOTIDE SEQUENCE</scope>
    <source>
        <strain evidence="1">9144</strain>
    </source>
</reference>
<comment type="caution">
    <text evidence="1">The sequence shown here is derived from an EMBL/GenBank/DDBJ whole genome shotgun (WGS) entry which is preliminary data.</text>
</comment>
<evidence type="ECO:0000313" key="1">
    <source>
        <dbReference type="EMBL" id="KAJ7200130.1"/>
    </source>
</evidence>
<keyword evidence="2" id="KW-1185">Reference proteome</keyword>
<protein>
    <submittedName>
        <fullName evidence="1">Uncharacterized protein</fullName>
    </submittedName>
</protein>
<dbReference type="EMBL" id="JARJCW010000064">
    <property type="protein sequence ID" value="KAJ7200130.1"/>
    <property type="molecule type" value="Genomic_DNA"/>
</dbReference>
<sequence>MPHFSQEITERILDSVWNEHGRFVLLRCSLVSRAWLPRTRHHLFSTITLHLTR</sequence>
<name>A0AAD6V195_9AGAR</name>
<proteinExistence type="predicted"/>
<organism evidence="1 2">
    <name type="scientific">Mycena pura</name>
    <dbReference type="NCBI Taxonomy" id="153505"/>
    <lineage>
        <taxon>Eukaryota</taxon>
        <taxon>Fungi</taxon>
        <taxon>Dikarya</taxon>
        <taxon>Basidiomycota</taxon>
        <taxon>Agaricomycotina</taxon>
        <taxon>Agaricomycetes</taxon>
        <taxon>Agaricomycetidae</taxon>
        <taxon>Agaricales</taxon>
        <taxon>Marasmiineae</taxon>
        <taxon>Mycenaceae</taxon>
        <taxon>Mycena</taxon>
    </lineage>
</organism>